<accession>A0A4P9CCV4</accession>
<dbReference type="KEGG" id="emt:CPZ25_015725"/>
<name>A0A4P9CCV4_EUBML</name>
<feature type="domain" description="YodL-like" evidence="1">
    <location>
        <begin position="83"/>
        <end position="178"/>
    </location>
</feature>
<keyword evidence="3" id="KW-1185">Reference proteome</keyword>
<dbReference type="Pfam" id="PF14191">
    <property type="entry name" value="YodL"/>
    <property type="match status" value="1"/>
</dbReference>
<dbReference type="AlphaFoldDB" id="A0A4P9CCV4"/>
<evidence type="ECO:0000313" key="2">
    <source>
        <dbReference type="EMBL" id="QCT72715.1"/>
    </source>
</evidence>
<proteinExistence type="predicted"/>
<dbReference type="EMBL" id="CP029487">
    <property type="protein sequence ID" value="QCT72715.1"/>
    <property type="molecule type" value="Genomic_DNA"/>
</dbReference>
<reference evidence="2 3" key="1">
    <citation type="submission" date="2018-05" db="EMBL/GenBank/DDBJ databases">
        <title>Genome comparison of Eubacterium sp.</title>
        <authorList>
            <person name="Feng Y."/>
            <person name="Sanchez-Andrea I."/>
            <person name="Stams A.J.M."/>
            <person name="De Vos W.M."/>
        </authorList>
    </citation>
    <scope>NUCLEOTIDE SEQUENCE [LARGE SCALE GENOMIC DNA]</scope>
    <source>
        <strain evidence="2 3">YI</strain>
    </source>
</reference>
<organism evidence="2 3">
    <name type="scientific">Eubacterium maltosivorans</name>
    <dbReference type="NCBI Taxonomy" id="2041044"/>
    <lineage>
        <taxon>Bacteria</taxon>
        <taxon>Bacillati</taxon>
        <taxon>Bacillota</taxon>
        <taxon>Clostridia</taxon>
        <taxon>Eubacteriales</taxon>
        <taxon>Eubacteriaceae</taxon>
        <taxon>Eubacterium</taxon>
    </lineage>
</organism>
<dbReference type="InterPro" id="IPR025923">
    <property type="entry name" value="YodL-like_dom"/>
</dbReference>
<evidence type="ECO:0000313" key="3">
    <source>
        <dbReference type="Proteomes" id="UP000218387"/>
    </source>
</evidence>
<dbReference type="RefSeq" id="WP_074618315.1">
    <property type="nucleotide sequence ID" value="NZ_CP029487.1"/>
</dbReference>
<protein>
    <recommendedName>
        <fullName evidence="1">YodL-like domain-containing protein</fullName>
    </recommendedName>
</protein>
<sequence>MTKKIRFIDARYFDLFYLPDGSRIIEKSMDGSKEKKRCYYIDPYHAKIGERIFHIHEYAKQMEESAVLYVPERPQADDQLDYYTIYQMQNRLRVDYAFCTYEEAKDRINPENYRPVYQAVLAQNVNQEDIYSIHNRENRPFKDKIRPLSLGDIILFHRKGHHIAYYVDMAGYPEIPGFSFKIENK</sequence>
<dbReference type="Proteomes" id="UP000218387">
    <property type="component" value="Chromosome"/>
</dbReference>
<evidence type="ECO:0000259" key="1">
    <source>
        <dbReference type="Pfam" id="PF14191"/>
    </source>
</evidence>
<gene>
    <name evidence="2" type="ORF">CPZ25_015725</name>
</gene>